<dbReference type="Proteomes" id="UP001239111">
    <property type="component" value="Chromosome 1"/>
</dbReference>
<gene>
    <name evidence="1" type="ORF">QAD02_024362</name>
</gene>
<name>A0ACC2PYN0_9HYME</name>
<reference evidence="1" key="1">
    <citation type="submission" date="2023-04" db="EMBL/GenBank/DDBJ databases">
        <title>A chromosome-level genome assembly of the parasitoid wasp Eretmocerus hayati.</title>
        <authorList>
            <person name="Zhong Y."/>
            <person name="Liu S."/>
            <person name="Liu Y."/>
        </authorList>
    </citation>
    <scope>NUCLEOTIDE SEQUENCE</scope>
    <source>
        <strain evidence="1">ZJU_SS_LIU_2023</strain>
    </source>
</reference>
<sequence length="181" mass="21560">MPNLLCHSDLWKNNLMFDQSQPVPKCLLVDFQLLRYASPSFDLAKLLYVNTTPEFREKSENQMLKYYHDIFREEILKYDSAALVPTFQTLLEDWQNRRIVGMVDAAIYLPGNYLKKQELEKFMNDPRLLERWLFETRFDLLGKAMDEDPIYKDKIRAVVSELIDGEKRLLSNEGRSYYDRC</sequence>
<dbReference type="EMBL" id="CM056741">
    <property type="protein sequence ID" value="KAJ8688567.1"/>
    <property type="molecule type" value="Genomic_DNA"/>
</dbReference>
<protein>
    <submittedName>
        <fullName evidence="1">Uncharacterized protein</fullName>
    </submittedName>
</protein>
<accession>A0ACC2PYN0</accession>
<proteinExistence type="predicted"/>
<evidence type="ECO:0000313" key="2">
    <source>
        <dbReference type="Proteomes" id="UP001239111"/>
    </source>
</evidence>
<evidence type="ECO:0000313" key="1">
    <source>
        <dbReference type="EMBL" id="KAJ8688567.1"/>
    </source>
</evidence>
<organism evidence="1 2">
    <name type="scientific">Eretmocerus hayati</name>
    <dbReference type="NCBI Taxonomy" id="131215"/>
    <lineage>
        <taxon>Eukaryota</taxon>
        <taxon>Metazoa</taxon>
        <taxon>Ecdysozoa</taxon>
        <taxon>Arthropoda</taxon>
        <taxon>Hexapoda</taxon>
        <taxon>Insecta</taxon>
        <taxon>Pterygota</taxon>
        <taxon>Neoptera</taxon>
        <taxon>Endopterygota</taxon>
        <taxon>Hymenoptera</taxon>
        <taxon>Apocrita</taxon>
        <taxon>Proctotrupomorpha</taxon>
        <taxon>Chalcidoidea</taxon>
        <taxon>Aphelinidae</taxon>
        <taxon>Aphelininae</taxon>
        <taxon>Eretmocerus</taxon>
    </lineage>
</organism>
<keyword evidence="2" id="KW-1185">Reference proteome</keyword>
<comment type="caution">
    <text evidence="1">The sequence shown here is derived from an EMBL/GenBank/DDBJ whole genome shotgun (WGS) entry which is preliminary data.</text>
</comment>